<dbReference type="EC" id="2.7.11.1" evidence="1"/>
<evidence type="ECO:0000256" key="2">
    <source>
        <dbReference type="ARBA" id="ARBA00047899"/>
    </source>
</evidence>
<sequence length="444" mass="50122">MGFFDHCQPNRRFNAYTSDSFPGGPTTWQTIDWDQRRYISTSVPEEVDMSDGGEEVEERVIQALAEFVDQLDADVNLVNLSIEGNFISTSSDSIHDSAVVPLYCPIDMIPEEYRSGRLISRADLVEVDRLSQCVDLITYRTQPGSRAVFKYQFHHDQALRNWHEFNCWLRLSASGHPNIVPMDRIVTDYEDVPDHGPVEVIVGFTSVFVPGGTVEDNPSRIFKLKYLEQLITVVDDLNLKFGIVHQDLAPRNLLIDPVTDTLQLFDFSCAGRLGWKGATENNALFSNSGSFRPDLKGMVATVYEVITRDTELAEQVLMGADIATIQEKKWVKHPGVSLDKDVAHYRQALQRWLQRRAQPENLISHYTQAPSYIEWPQSWRPEIPLLDPEGNPVGEAGPSSCVPRAALRALGLKFVEWERPAHNKIPRGFQVLGNGELIAQTDSE</sequence>
<accession>A0ABR3XVU6</accession>
<dbReference type="Gene3D" id="1.10.510.10">
    <property type="entry name" value="Transferase(Phosphotransferase) domain 1"/>
    <property type="match status" value="1"/>
</dbReference>
<dbReference type="Proteomes" id="UP001583177">
    <property type="component" value="Unassembled WGS sequence"/>
</dbReference>
<evidence type="ECO:0000313" key="5">
    <source>
        <dbReference type="Proteomes" id="UP001583177"/>
    </source>
</evidence>
<gene>
    <name evidence="4" type="ORF">Daus18300_001489</name>
</gene>
<comment type="caution">
    <text evidence="4">The sequence shown here is derived from an EMBL/GenBank/DDBJ whole genome shotgun (WGS) entry which is preliminary data.</text>
</comment>
<proteinExistence type="predicted"/>
<comment type="catalytic activity">
    <reaction evidence="2">
        <text>L-threonyl-[protein] + ATP = O-phospho-L-threonyl-[protein] + ADP + H(+)</text>
        <dbReference type="Rhea" id="RHEA:46608"/>
        <dbReference type="Rhea" id="RHEA-COMP:11060"/>
        <dbReference type="Rhea" id="RHEA-COMP:11605"/>
        <dbReference type="ChEBI" id="CHEBI:15378"/>
        <dbReference type="ChEBI" id="CHEBI:30013"/>
        <dbReference type="ChEBI" id="CHEBI:30616"/>
        <dbReference type="ChEBI" id="CHEBI:61977"/>
        <dbReference type="ChEBI" id="CHEBI:456216"/>
        <dbReference type="EC" id="2.7.11.1"/>
    </reaction>
</comment>
<dbReference type="InterPro" id="IPR011009">
    <property type="entry name" value="Kinase-like_dom_sf"/>
</dbReference>
<dbReference type="EMBL" id="JAWRVE010000008">
    <property type="protein sequence ID" value="KAL1880126.1"/>
    <property type="molecule type" value="Genomic_DNA"/>
</dbReference>
<dbReference type="SUPFAM" id="SSF56112">
    <property type="entry name" value="Protein kinase-like (PK-like)"/>
    <property type="match status" value="1"/>
</dbReference>
<name>A0ABR3XVU6_9PEZI</name>
<evidence type="ECO:0000313" key="4">
    <source>
        <dbReference type="EMBL" id="KAL1880126.1"/>
    </source>
</evidence>
<protein>
    <recommendedName>
        <fullName evidence="1">non-specific serine/threonine protein kinase</fullName>
        <ecNumber evidence="1">2.7.11.1</ecNumber>
    </recommendedName>
</protein>
<comment type="catalytic activity">
    <reaction evidence="3">
        <text>L-seryl-[protein] + ATP = O-phospho-L-seryl-[protein] + ADP + H(+)</text>
        <dbReference type="Rhea" id="RHEA:17989"/>
        <dbReference type="Rhea" id="RHEA-COMP:9863"/>
        <dbReference type="Rhea" id="RHEA-COMP:11604"/>
        <dbReference type="ChEBI" id="CHEBI:15378"/>
        <dbReference type="ChEBI" id="CHEBI:29999"/>
        <dbReference type="ChEBI" id="CHEBI:30616"/>
        <dbReference type="ChEBI" id="CHEBI:83421"/>
        <dbReference type="ChEBI" id="CHEBI:456216"/>
        <dbReference type="EC" id="2.7.11.1"/>
    </reaction>
</comment>
<dbReference type="PROSITE" id="PS00109">
    <property type="entry name" value="PROTEIN_KINASE_TYR"/>
    <property type="match status" value="1"/>
</dbReference>
<organism evidence="4 5">
    <name type="scientific">Diaporthe australafricana</name>
    <dbReference type="NCBI Taxonomy" id="127596"/>
    <lineage>
        <taxon>Eukaryota</taxon>
        <taxon>Fungi</taxon>
        <taxon>Dikarya</taxon>
        <taxon>Ascomycota</taxon>
        <taxon>Pezizomycotina</taxon>
        <taxon>Sordariomycetes</taxon>
        <taxon>Sordariomycetidae</taxon>
        <taxon>Diaporthales</taxon>
        <taxon>Diaporthaceae</taxon>
        <taxon>Diaporthe</taxon>
    </lineage>
</organism>
<evidence type="ECO:0000256" key="1">
    <source>
        <dbReference type="ARBA" id="ARBA00012513"/>
    </source>
</evidence>
<dbReference type="InterPro" id="IPR008266">
    <property type="entry name" value="Tyr_kinase_AS"/>
</dbReference>
<keyword evidence="5" id="KW-1185">Reference proteome</keyword>
<reference evidence="4 5" key="1">
    <citation type="journal article" date="2024" name="IMA Fungus">
        <title>IMA Genome - F19 : A genome assembly and annotation guide to empower mycologists, including annotated draft genome sequences of Ceratocystis pirilliformis, Diaporthe australafricana, Fusarium ophioides, Paecilomyces lecythidis, and Sporothrix stenoceras.</title>
        <authorList>
            <person name="Aylward J."/>
            <person name="Wilson A.M."/>
            <person name="Visagie C.M."/>
            <person name="Spraker J."/>
            <person name="Barnes I."/>
            <person name="Buitendag C."/>
            <person name="Ceriani C."/>
            <person name="Del Mar Angel L."/>
            <person name="du Plessis D."/>
            <person name="Fuchs T."/>
            <person name="Gasser K."/>
            <person name="Kramer D."/>
            <person name="Li W."/>
            <person name="Munsamy K."/>
            <person name="Piso A."/>
            <person name="Price J.L."/>
            <person name="Sonnekus B."/>
            <person name="Thomas C."/>
            <person name="van der Nest A."/>
            <person name="van Dijk A."/>
            <person name="van Heerden A."/>
            <person name="van Vuuren N."/>
            <person name="Yilmaz N."/>
            <person name="Duong T.A."/>
            <person name="van der Merwe N.A."/>
            <person name="Wingfield M.J."/>
            <person name="Wingfield B.D."/>
        </authorList>
    </citation>
    <scope>NUCLEOTIDE SEQUENCE [LARGE SCALE GENOMIC DNA]</scope>
    <source>
        <strain evidence="4 5">CMW 18300</strain>
    </source>
</reference>
<evidence type="ECO:0000256" key="3">
    <source>
        <dbReference type="ARBA" id="ARBA00048679"/>
    </source>
</evidence>